<organism evidence="4 5">
    <name type="scientific">Pseudonocardia alaniniphila</name>
    <dbReference type="NCBI Taxonomy" id="75291"/>
    <lineage>
        <taxon>Bacteria</taxon>
        <taxon>Bacillati</taxon>
        <taxon>Actinomycetota</taxon>
        <taxon>Actinomycetes</taxon>
        <taxon>Pseudonocardiales</taxon>
        <taxon>Pseudonocardiaceae</taxon>
        <taxon>Pseudonocardia</taxon>
    </lineage>
</organism>
<dbReference type="Proteomes" id="UP001299970">
    <property type="component" value="Unassembled WGS sequence"/>
</dbReference>
<dbReference type="PROSITE" id="PS00901">
    <property type="entry name" value="CYS_SYNTHASE"/>
    <property type="match status" value="1"/>
</dbReference>
<evidence type="ECO:0000313" key="4">
    <source>
        <dbReference type="EMBL" id="MCH6170382.1"/>
    </source>
</evidence>
<keyword evidence="5" id="KW-1185">Reference proteome</keyword>
<dbReference type="InterPro" id="IPR036052">
    <property type="entry name" value="TrpB-like_PALP_sf"/>
</dbReference>
<dbReference type="Pfam" id="PF00291">
    <property type="entry name" value="PALP"/>
    <property type="match status" value="1"/>
</dbReference>
<comment type="cofactor">
    <cofactor evidence="1">
        <name>pyridoxal 5'-phosphate</name>
        <dbReference type="ChEBI" id="CHEBI:597326"/>
    </cofactor>
</comment>
<keyword evidence="2" id="KW-0663">Pyridoxal phosphate</keyword>
<evidence type="ECO:0000259" key="3">
    <source>
        <dbReference type="Pfam" id="PF00291"/>
    </source>
</evidence>
<dbReference type="CDD" id="cd01561">
    <property type="entry name" value="CBS_like"/>
    <property type="match status" value="1"/>
</dbReference>
<evidence type="ECO:0000313" key="5">
    <source>
        <dbReference type="Proteomes" id="UP001299970"/>
    </source>
</evidence>
<protein>
    <submittedName>
        <fullName evidence="4">Pyridoxal-phosphate dependent enzyme</fullName>
    </submittedName>
</protein>
<dbReference type="InterPro" id="IPR001216">
    <property type="entry name" value="P-phosphate_BS"/>
</dbReference>
<accession>A0ABS9TPB0</accession>
<proteinExistence type="predicted"/>
<name>A0ABS9TPB0_9PSEU</name>
<dbReference type="InterPro" id="IPR001926">
    <property type="entry name" value="TrpB-like_PALP"/>
</dbReference>
<reference evidence="4 5" key="1">
    <citation type="submission" date="2022-03" db="EMBL/GenBank/DDBJ databases">
        <title>Pseudonocardia alaer sp. nov., a novel actinomycete isolated from reed forest soil.</title>
        <authorList>
            <person name="Wang L."/>
        </authorList>
    </citation>
    <scope>NUCLEOTIDE SEQUENCE [LARGE SCALE GENOMIC DNA]</scope>
    <source>
        <strain evidence="4 5">Y-16303</strain>
    </source>
</reference>
<evidence type="ECO:0000256" key="1">
    <source>
        <dbReference type="ARBA" id="ARBA00001933"/>
    </source>
</evidence>
<evidence type="ECO:0000256" key="2">
    <source>
        <dbReference type="ARBA" id="ARBA00022898"/>
    </source>
</evidence>
<dbReference type="EMBL" id="JAKXMK010000032">
    <property type="protein sequence ID" value="MCH6170382.1"/>
    <property type="molecule type" value="Genomic_DNA"/>
</dbReference>
<gene>
    <name evidence="4" type="ORF">MMF94_32170</name>
</gene>
<dbReference type="SUPFAM" id="SSF53686">
    <property type="entry name" value="Tryptophan synthase beta subunit-like PLP-dependent enzymes"/>
    <property type="match status" value="1"/>
</dbReference>
<dbReference type="InterPro" id="IPR050214">
    <property type="entry name" value="Cys_Synth/Cystath_Beta-Synth"/>
</dbReference>
<feature type="domain" description="Tryptophan synthase beta chain-like PALP" evidence="3">
    <location>
        <begin position="8"/>
        <end position="301"/>
    </location>
</feature>
<comment type="caution">
    <text evidence="4">The sequence shown here is derived from an EMBL/GenBank/DDBJ whole genome shotgun (WGS) entry which is preliminary data.</text>
</comment>
<sequence>MSVHESVLDAVGDTPLFRLNRITEGLPAAVYVKVEFANPGGSVKDRAALAMVREAERLGDLRPGGVIVEGTSGNTGVGLAMVAAQRGYRTIVVTPDTIAREKVALLRAYGAQVVQTSGKVPRDHPDHVNNMARRIAEETPGGWHANQYDNPANPRIHELTTGPEIWEQTGGRVTHLVAGVGTGGTISGTGRYLKQHGVTVIGADPATSVYSGGDGSPYFVESIGHYLHPASSVDVWPTAYDQGVLDRFERIPDRESLMVARRLAREEGLLVGGSAGTAVAAALRVAAELGPEHLVVAILPDSGRNYLSKYFDDDWMTHLGFLDAPQGPFVRDVVPQRGLAVAHAGHTVAAVLDAHPEGLVAVVVARESDAPTRSAPEVLGVVEAAQLRTLVAADPARAGDDVATHAGPAPALVGAGENLVDARARLDGDGPVLVLVDGRAITLVARDVLEQASATSG</sequence>
<dbReference type="RefSeq" id="WP_241041191.1">
    <property type="nucleotide sequence ID" value="NZ_BAAAJF010000030.1"/>
</dbReference>
<dbReference type="PANTHER" id="PTHR10314">
    <property type="entry name" value="CYSTATHIONINE BETA-SYNTHASE"/>
    <property type="match status" value="1"/>
</dbReference>
<dbReference type="Gene3D" id="3.40.50.1100">
    <property type="match status" value="2"/>
</dbReference>